<evidence type="ECO:0000313" key="1">
    <source>
        <dbReference type="EMBL" id="MPQ64893.1"/>
    </source>
</evidence>
<name>A0A5N7J862_9CLOT</name>
<protein>
    <submittedName>
        <fullName evidence="1">Uncharacterized protein</fullName>
    </submittedName>
</protein>
<comment type="caution">
    <text evidence="1">The sequence shown here is derived from an EMBL/GenBank/DDBJ whole genome shotgun (WGS) entry which is preliminary data.</text>
</comment>
<dbReference type="Proteomes" id="UP000342249">
    <property type="component" value="Unassembled WGS sequence"/>
</dbReference>
<dbReference type="EMBL" id="SPSF01000056">
    <property type="protein sequence ID" value="MPQ64893.1"/>
    <property type="molecule type" value="Genomic_DNA"/>
</dbReference>
<reference evidence="1 2" key="1">
    <citation type="journal article" date="2019" name="Lett. Appl. Microbiol.">
        <title>A case of 'blown pack' spoilage of vacuum-packaged pork likely associated with Clostridium estertheticum in Canada.</title>
        <authorList>
            <person name="Zhang P."/>
            <person name="Ward P."/>
            <person name="McMullen L.M."/>
            <person name="Yang X."/>
        </authorList>
    </citation>
    <scope>NUCLEOTIDE SEQUENCE [LARGE SCALE GENOMIC DNA]</scope>
    <source>
        <strain evidence="1 2">MA19</strain>
    </source>
</reference>
<proteinExistence type="predicted"/>
<sequence length="191" mass="22363">MKGEDYKKLAILNQLTFINNKLKEGSTLTEISLDINISRKTIGNKFIKAGYIFSKPLKQYIKNDEYKSNITVVSVPRSTAIKAISTHEYKSNTNIFNSKDSETKILNIIEKHDNIQEMLEWYNHQKDIINVDESELKIDNDKLRGEVKVTTVRLYGEVWEHFKTFMDSYKEFKSMDLISMALIEYADKYKK</sequence>
<dbReference type="AlphaFoldDB" id="A0A5N7J862"/>
<gene>
    <name evidence="1" type="ORF">E4V82_22790</name>
</gene>
<organism evidence="1 2">
    <name type="scientific">Clostridium estertheticum</name>
    <dbReference type="NCBI Taxonomy" id="238834"/>
    <lineage>
        <taxon>Bacteria</taxon>
        <taxon>Bacillati</taxon>
        <taxon>Bacillota</taxon>
        <taxon>Clostridia</taxon>
        <taxon>Eubacteriales</taxon>
        <taxon>Clostridiaceae</taxon>
        <taxon>Clostridium</taxon>
    </lineage>
</organism>
<evidence type="ECO:0000313" key="2">
    <source>
        <dbReference type="Proteomes" id="UP000342249"/>
    </source>
</evidence>
<accession>A0A5N7J862</accession>
<dbReference type="RefSeq" id="WP_152754031.1">
    <property type="nucleotide sequence ID" value="NZ_SPSE01000054.1"/>
</dbReference>